<gene>
    <name evidence="1" type="ORF">IU449_28470</name>
</gene>
<reference evidence="1 2" key="1">
    <citation type="submission" date="2020-10" db="EMBL/GenBank/DDBJ databases">
        <title>Identification of Nocardia species via Next-generation sequencing and recognition of intraspecies genetic diversity.</title>
        <authorList>
            <person name="Li P."/>
            <person name="Li P."/>
            <person name="Lu B."/>
        </authorList>
    </citation>
    <scope>NUCLEOTIDE SEQUENCE [LARGE SCALE GENOMIC DNA]</scope>
    <source>
        <strain evidence="1 2">BJ06-0143</strain>
    </source>
</reference>
<keyword evidence="2" id="KW-1185">Reference proteome</keyword>
<proteinExistence type="predicted"/>
<comment type="caution">
    <text evidence="1">The sequence shown here is derived from an EMBL/GenBank/DDBJ whole genome shotgun (WGS) entry which is preliminary data.</text>
</comment>
<dbReference type="Proteomes" id="UP000707731">
    <property type="component" value="Unassembled WGS sequence"/>
</dbReference>
<dbReference type="RefSeq" id="WP_195005268.1">
    <property type="nucleotide sequence ID" value="NZ_JADLQN010000016.1"/>
</dbReference>
<sequence>MYALNCGDCRYRHDGSGTVGSRKSASELAGELAGLGEEIERLARDETRVYLGRHIEEMFVGGPKVSRRRFGLRSPQDCVEDLLEEPALREIPELAEFVARLGGEGVTADFTAGILFAARLMQDTTFDY</sequence>
<name>A0ABS0DJ00_9NOCA</name>
<dbReference type="EMBL" id="JADLQN010000016">
    <property type="protein sequence ID" value="MBF6358435.1"/>
    <property type="molecule type" value="Genomic_DNA"/>
</dbReference>
<organism evidence="1 2">
    <name type="scientific">Nocardia higoensis</name>
    <dbReference type="NCBI Taxonomy" id="228599"/>
    <lineage>
        <taxon>Bacteria</taxon>
        <taxon>Bacillati</taxon>
        <taxon>Actinomycetota</taxon>
        <taxon>Actinomycetes</taxon>
        <taxon>Mycobacteriales</taxon>
        <taxon>Nocardiaceae</taxon>
        <taxon>Nocardia</taxon>
    </lineage>
</organism>
<evidence type="ECO:0000313" key="1">
    <source>
        <dbReference type="EMBL" id="MBF6358435.1"/>
    </source>
</evidence>
<accession>A0ABS0DJ00</accession>
<protein>
    <submittedName>
        <fullName evidence="1">Uncharacterized protein</fullName>
    </submittedName>
</protein>
<evidence type="ECO:0000313" key="2">
    <source>
        <dbReference type="Proteomes" id="UP000707731"/>
    </source>
</evidence>